<dbReference type="GO" id="GO:0016020">
    <property type="term" value="C:membrane"/>
    <property type="evidence" value="ECO:0007669"/>
    <property type="project" value="UniProtKB-SubCell"/>
</dbReference>
<feature type="transmembrane region" description="Helical" evidence="7">
    <location>
        <begin position="98"/>
        <end position="119"/>
    </location>
</feature>
<feature type="transmembrane region" description="Helical" evidence="7">
    <location>
        <begin position="330"/>
        <end position="352"/>
    </location>
</feature>
<protein>
    <recommendedName>
        <fullName evidence="7">Solute carrier family 40 member</fullName>
    </recommendedName>
</protein>
<evidence type="ECO:0000256" key="2">
    <source>
        <dbReference type="ARBA" id="ARBA00006279"/>
    </source>
</evidence>
<organism evidence="9 10">
    <name type="scientific">Panaeolus cyanescens</name>
    <dbReference type="NCBI Taxonomy" id="181874"/>
    <lineage>
        <taxon>Eukaryota</taxon>
        <taxon>Fungi</taxon>
        <taxon>Dikarya</taxon>
        <taxon>Basidiomycota</taxon>
        <taxon>Agaricomycotina</taxon>
        <taxon>Agaricomycetes</taxon>
        <taxon>Agaricomycetidae</taxon>
        <taxon>Agaricales</taxon>
        <taxon>Agaricineae</taxon>
        <taxon>Galeropsidaceae</taxon>
        <taxon>Panaeolus</taxon>
    </lineage>
</organism>
<feature type="transmembrane region" description="Helical" evidence="7">
    <location>
        <begin position="503"/>
        <end position="524"/>
    </location>
</feature>
<keyword evidence="6 7" id="KW-0472">Membrane</keyword>
<comment type="function">
    <text evidence="7">May be involved in iron transport and iron homeostasis.</text>
</comment>
<evidence type="ECO:0000256" key="3">
    <source>
        <dbReference type="ARBA" id="ARBA00022448"/>
    </source>
</evidence>
<comment type="similarity">
    <text evidence="2 7">Belongs to the ferroportin (FP) (TC 2.A.100) family. SLC40A subfamily.</text>
</comment>
<feature type="transmembrane region" description="Helical" evidence="7">
    <location>
        <begin position="131"/>
        <end position="157"/>
    </location>
</feature>
<proteinExistence type="inferred from homology"/>
<dbReference type="AlphaFoldDB" id="A0A409VWM0"/>
<name>A0A409VWM0_9AGAR</name>
<dbReference type="InterPro" id="IPR036259">
    <property type="entry name" value="MFS_trans_sf"/>
</dbReference>
<dbReference type="SUPFAM" id="SSF103473">
    <property type="entry name" value="MFS general substrate transporter"/>
    <property type="match status" value="1"/>
</dbReference>
<comment type="caution">
    <text evidence="7">Lacks conserved residue(s) required for the propagation of feature annotation.</text>
</comment>
<keyword evidence="7" id="KW-0406">Ion transport</keyword>
<evidence type="ECO:0000313" key="10">
    <source>
        <dbReference type="Proteomes" id="UP000284842"/>
    </source>
</evidence>
<dbReference type="Proteomes" id="UP000284842">
    <property type="component" value="Unassembled WGS sequence"/>
</dbReference>
<evidence type="ECO:0000313" key="9">
    <source>
        <dbReference type="EMBL" id="PPQ70664.1"/>
    </source>
</evidence>
<dbReference type="PANTHER" id="PTHR11660">
    <property type="entry name" value="SOLUTE CARRIER FAMILY 40 MEMBER"/>
    <property type="match status" value="1"/>
</dbReference>
<sequence>MSASKNQDTTLLQAPENVELESCHISETQVQTPDNDQVTGRPTAQPADSTSNDSKLGLIPLLCLSAQHLSITWTQRTAEFATYLFIIDLFPTTLLPSAIYGFFSTFFAVLFGGNIGGLVDWGPKRERGRLWVVRMCIMVQKFTVTLIYAALLALLLRYSADAREAGENIGKPKGGHAAVWILFTIIIISSCVMKLSDIAISVAIERDWVTTIAGTSDKVLTRLNLWIRRIDLGCKLVSPLFVGLLTSTIGNSKTVIVLAAIAVGGFLFEFLWTNVVWRSFEELHRVIPAATNEIEDTTSPIPSSSLTSWLKKIVSPRSLVRWFKTLHRDWILFIRSPVFPSSLAISLLYFTTLSFDGTMISWLKTNTYSDPLISGMRGVAVVTGLAGTMLMPLLETKIGLARAGSWSIWSEVFSLIPVVITFFVGSHQGAKAPIWNQALLFGGMAASRIGLWSFDLCQLKLLQVSLADNPRRNILNGLQFSLQNILDLLRYVMVIILSQPSQFKYTAVLSFGAVVSGACSYLVYLRRERGHLLHTGWFIALKEKLH</sequence>
<dbReference type="STRING" id="181874.A0A409VWM0"/>
<keyword evidence="4 7" id="KW-0812">Transmembrane</keyword>
<comment type="subcellular location">
    <subcellularLocation>
        <location evidence="1 7">Membrane</location>
        <topology evidence="1 7">Multi-pass membrane protein</topology>
    </subcellularLocation>
</comment>
<comment type="caution">
    <text evidence="9">The sequence shown here is derived from an EMBL/GenBank/DDBJ whole genome shotgun (WGS) entry which is preliminary data.</text>
</comment>
<keyword evidence="5 7" id="KW-1133">Transmembrane helix</keyword>
<evidence type="ECO:0000256" key="5">
    <source>
        <dbReference type="ARBA" id="ARBA00022989"/>
    </source>
</evidence>
<dbReference type="PANTHER" id="PTHR11660:SF57">
    <property type="entry name" value="SOLUTE CARRIER FAMILY 40 MEMBER"/>
    <property type="match status" value="1"/>
</dbReference>
<evidence type="ECO:0000256" key="8">
    <source>
        <dbReference type="SAM" id="MobiDB-lite"/>
    </source>
</evidence>
<dbReference type="InParanoid" id="A0A409VWM0"/>
<feature type="region of interest" description="Disordered" evidence="8">
    <location>
        <begin position="28"/>
        <end position="52"/>
    </location>
</feature>
<evidence type="ECO:0000256" key="4">
    <source>
        <dbReference type="ARBA" id="ARBA00022692"/>
    </source>
</evidence>
<feature type="transmembrane region" description="Helical" evidence="7">
    <location>
        <begin position="255"/>
        <end position="277"/>
    </location>
</feature>
<evidence type="ECO:0000256" key="1">
    <source>
        <dbReference type="ARBA" id="ARBA00004141"/>
    </source>
</evidence>
<evidence type="ECO:0000256" key="7">
    <source>
        <dbReference type="RuleBase" id="RU365065"/>
    </source>
</evidence>
<keyword evidence="10" id="KW-1185">Reference proteome</keyword>
<dbReference type="GO" id="GO:0005381">
    <property type="term" value="F:iron ion transmembrane transporter activity"/>
    <property type="evidence" value="ECO:0007669"/>
    <property type="project" value="UniProtKB-UniRule"/>
</dbReference>
<dbReference type="InterPro" id="IPR009716">
    <property type="entry name" value="Ferroportin-1"/>
</dbReference>
<feature type="transmembrane region" description="Helical" evidence="7">
    <location>
        <begin position="406"/>
        <end position="428"/>
    </location>
</feature>
<accession>A0A409VWM0</accession>
<dbReference type="Pfam" id="PF06963">
    <property type="entry name" value="FPN1"/>
    <property type="match status" value="1"/>
</dbReference>
<feature type="transmembrane region" description="Helical" evidence="7">
    <location>
        <begin position="177"/>
        <end position="196"/>
    </location>
</feature>
<evidence type="ECO:0000256" key="6">
    <source>
        <dbReference type="ARBA" id="ARBA00023136"/>
    </source>
</evidence>
<dbReference type="OrthoDB" id="648861at2759"/>
<dbReference type="EMBL" id="NHTK01005945">
    <property type="protein sequence ID" value="PPQ70664.1"/>
    <property type="molecule type" value="Genomic_DNA"/>
</dbReference>
<keyword evidence="3 7" id="KW-0813">Transport</keyword>
<gene>
    <name evidence="9" type="ORF">CVT24_000672</name>
</gene>
<feature type="transmembrane region" description="Helical" evidence="7">
    <location>
        <begin position="372"/>
        <end position="394"/>
    </location>
</feature>
<reference evidence="9 10" key="1">
    <citation type="journal article" date="2018" name="Evol. Lett.">
        <title>Horizontal gene cluster transfer increased hallucinogenic mushroom diversity.</title>
        <authorList>
            <person name="Reynolds H.T."/>
            <person name="Vijayakumar V."/>
            <person name="Gluck-Thaler E."/>
            <person name="Korotkin H.B."/>
            <person name="Matheny P.B."/>
            <person name="Slot J.C."/>
        </authorList>
    </citation>
    <scope>NUCLEOTIDE SEQUENCE [LARGE SCALE GENOMIC DNA]</scope>
    <source>
        <strain evidence="9 10">2629</strain>
    </source>
</reference>